<protein>
    <submittedName>
        <fullName evidence="2">Glycosyltransferase</fullName>
    </submittedName>
</protein>
<dbReference type="RefSeq" id="WP_138943870.1">
    <property type="nucleotide sequence ID" value="NZ_CP045804.1"/>
</dbReference>
<dbReference type="PANTHER" id="PTHR43685:SF14">
    <property type="entry name" value="GLYCOSYLTRANSFERASE 2-LIKE DOMAIN-CONTAINING PROTEIN"/>
    <property type="match status" value="1"/>
</dbReference>
<dbReference type="EMBL" id="CP045810">
    <property type="protein sequence ID" value="QHN40803.1"/>
    <property type="molecule type" value="Genomic_DNA"/>
</dbReference>
<dbReference type="SUPFAM" id="SSF53448">
    <property type="entry name" value="Nucleotide-diphospho-sugar transferases"/>
    <property type="match status" value="1"/>
</dbReference>
<dbReference type="Pfam" id="PF00535">
    <property type="entry name" value="Glycos_transf_2"/>
    <property type="match status" value="1"/>
</dbReference>
<dbReference type="InterPro" id="IPR001173">
    <property type="entry name" value="Glyco_trans_2-like"/>
</dbReference>
<dbReference type="AlphaFoldDB" id="A0A857MEE0"/>
<dbReference type="PANTHER" id="PTHR43685">
    <property type="entry name" value="GLYCOSYLTRANSFERASE"/>
    <property type="match status" value="1"/>
</dbReference>
<gene>
    <name evidence="2" type="ORF">GII30_18055</name>
</gene>
<proteinExistence type="predicted"/>
<feature type="domain" description="Glycosyltransferase 2-like" evidence="1">
    <location>
        <begin position="6"/>
        <end position="158"/>
    </location>
</feature>
<evidence type="ECO:0000259" key="1">
    <source>
        <dbReference type="Pfam" id="PF00535"/>
    </source>
</evidence>
<dbReference type="InterPro" id="IPR029044">
    <property type="entry name" value="Nucleotide-diphossugar_trans"/>
</dbReference>
<evidence type="ECO:0000313" key="2">
    <source>
        <dbReference type="EMBL" id="QHN40803.1"/>
    </source>
</evidence>
<reference evidence="2" key="1">
    <citation type="journal article" date="2021" name="Nat. Microbiol.">
        <title>Cocultivation of an ultrasmall environmental parasitic bacterium with lytic ability against bacteria associated with wastewater foams.</title>
        <authorList>
            <person name="Batinovic S."/>
            <person name="Rose J.J.A."/>
            <person name="Ratcliffe J."/>
            <person name="Seviour R.J."/>
            <person name="Petrovski S."/>
        </authorList>
    </citation>
    <scope>NUCLEOTIDE SEQUENCE</scope>
    <source>
        <strain evidence="2">CON44</strain>
    </source>
</reference>
<accession>A0A857MEE0</accession>
<dbReference type="CDD" id="cd00761">
    <property type="entry name" value="Glyco_tranf_GTA_type"/>
    <property type="match status" value="1"/>
</dbReference>
<dbReference type="Gene3D" id="3.90.550.10">
    <property type="entry name" value="Spore Coat Polysaccharide Biosynthesis Protein SpsA, Chain A"/>
    <property type="match status" value="1"/>
</dbReference>
<sequence length="284" mass="32705">MTLRMSVVIPVYNEEDCITECLDAVVAQTRLIDEVIVVDNNSTDGTMAIVNTYADKLPLVVLNEPEQGLLYSRTTGLNAAQGDILARFDADTRLSETWCETVIRYMEDNPDLDAMTGPTLFYDIPGSKRQERKVRELLPKLADVPPEKDTWPISGNHMILRKGAWEAVKPYLLNDPLLHEDLDINCAADKAGLTMWYCHTVYVWVSARRYRSPLKELKHYIQTTYDTIEAHGLAERAEWYKGQMPAVYKNFRFRWLIQNNYNPETGHFVPFFLNRNKKTRVSPV</sequence>
<organism evidence="2">
    <name type="scientific">Gordonia amarae</name>
    <dbReference type="NCBI Taxonomy" id="36821"/>
    <lineage>
        <taxon>Bacteria</taxon>
        <taxon>Bacillati</taxon>
        <taxon>Actinomycetota</taxon>
        <taxon>Actinomycetes</taxon>
        <taxon>Mycobacteriales</taxon>
        <taxon>Gordoniaceae</taxon>
        <taxon>Gordonia</taxon>
    </lineage>
</organism>
<dbReference type="InterPro" id="IPR050834">
    <property type="entry name" value="Glycosyltransf_2"/>
</dbReference>
<name>A0A857MEE0_9ACTN</name>